<dbReference type="PRINTS" id="PR00707">
    <property type="entry name" value="UBCTHYDRLASE"/>
</dbReference>
<evidence type="ECO:0000313" key="10">
    <source>
        <dbReference type="EMBL" id="EON98848.1"/>
    </source>
</evidence>
<dbReference type="KEGG" id="tmn:UCRPA7_5622"/>
<dbReference type="InterPro" id="IPR001578">
    <property type="entry name" value="Peptidase_C12_UCH"/>
</dbReference>
<evidence type="ECO:0000256" key="7">
    <source>
        <dbReference type="PROSITE-ProRule" id="PRU01393"/>
    </source>
</evidence>
<dbReference type="RefSeq" id="XP_007916358.1">
    <property type="nucleotide sequence ID" value="XM_007918167.1"/>
</dbReference>
<sequence length="250" mass="26978">MPTEGVYVNPSGKKTFIPLENNPEVFTSLIHDLGVSSELEFSDVYSLDDPDLLAFVPRPALALIFITPAPPYYAVRGADGTSLAKDGISYDKSGDEESVTWFRQTIGHACGLIALLHAVANGEAKQFIQAGSTLDGLFQKARALKPLPRADLLYNSEELEKSHMRAARMGDSSAPRADEACGYHFLTFVKGGDGHLWELEGSTDGPIDRGELGEGDDMLSEAALEKGVRKFLNAADGNTEFSIIALAKRS</sequence>
<dbReference type="HOGENOM" id="CLU_054406_0_2_1"/>
<evidence type="ECO:0000259" key="9">
    <source>
        <dbReference type="PROSITE" id="PS52048"/>
    </source>
</evidence>
<dbReference type="Pfam" id="PF01088">
    <property type="entry name" value="Peptidase_C12"/>
    <property type="match status" value="1"/>
</dbReference>
<dbReference type="EC" id="3.4.19.12" evidence="8"/>
<evidence type="ECO:0000256" key="8">
    <source>
        <dbReference type="RuleBase" id="RU361215"/>
    </source>
</evidence>
<accession>R8BHQ0</accession>
<dbReference type="PANTHER" id="PTHR10589:SF17">
    <property type="entry name" value="UBIQUITIN CARBOXYL-TERMINAL HYDROLASE"/>
    <property type="match status" value="1"/>
</dbReference>
<dbReference type="Proteomes" id="UP000014074">
    <property type="component" value="Unassembled WGS sequence"/>
</dbReference>
<gene>
    <name evidence="10" type="ORF">UCRPA7_5622</name>
</gene>
<keyword evidence="11" id="KW-1185">Reference proteome</keyword>
<evidence type="ECO:0000256" key="6">
    <source>
        <dbReference type="ARBA" id="ARBA00022807"/>
    </source>
</evidence>
<dbReference type="OrthoDB" id="427186at2759"/>
<reference evidence="11" key="1">
    <citation type="journal article" date="2013" name="Genome Announc.">
        <title>Draft genome sequence of the ascomycete Phaeoacremonium aleophilum strain UCR-PA7, a causal agent of the esca disease complex in grapevines.</title>
        <authorList>
            <person name="Blanco-Ulate B."/>
            <person name="Rolshausen P."/>
            <person name="Cantu D."/>
        </authorList>
    </citation>
    <scope>NUCLEOTIDE SEQUENCE [LARGE SCALE GENOMIC DNA]</scope>
    <source>
        <strain evidence="11">UCR-PA7</strain>
    </source>
</reference>
<keyword evidence="5 8" id="KW-0378">Hydrolase</keyword>
<dbReference type="GO" id="GO:0005737">
    <property type="term" value="C:cytoplasm"/>
    <property type="evidence" value="ECO:0007669"/>
    <property type="project" value="TreeGrafter"/>
</dbReference>
<dbReference type="InterPro" id="IPR038765">
    <property type="entry name" value="Papain-like_cys_pep_sf"/>
</dbReference>
<feature type="domain" description="UCH catalytic" evidence="9">
    <location>
        <begin position="15"/>
        <end position="248"/>
    </location>
</feature>
<dbReference type="AlphaFoldDB" id="R8BHQ0"/>
<dbReference type="EMBL" id="KB933188">
    <property type="protein sequence ID" value="EON98848.1"/>
    <property type="molecule type" value="Genomic_DNA"/>
</dbReference>
<dbReference type="GO" id="GO:0006511">
    <property type="term" value="P:ubiquitin-dependent protein catabolic process"/>
    <property type="evidence" value="ECO:0007669"/>
    <property type="project" value="UniProtKB-UniRule"/>
</dbReference>
<dbReference type="SUPFAM" id="SSF54001">
    <property type="entry name" value="Cysteine proteinases"/>
    <property type="match status" value="1"/>
</dbReference>
<keyword evidence="6 8" id="KW-0788">Thiol protease</keyword>
<evidence type="ECO:0000256" key="1">
    <source>
        <dbReference type="ARBA" id="ARBA00000707"/>
    </source>
</evidence>
<dbReference type="GeneID" id="19326195"/>
<dbReference type="Gene3D" id="3.40.532.10">
    <property type="entry name" value="Peptidase C12, ubiquitin carboxyl-terminal hydrolase"/>
    <property type="match status" value="1"/>
</dbReference>
<keyword evidence="4 8" id="KW-0833">Ubl conjugation pathway</keyword>
<dbReference type="PROSITE" id="PS52048">
    <property type="entry name" value="UCH_DOMAIN"/>
    <property type="match status" value="1"/>
</dbReference>
<keyword evidence="3 8" id="KW-0645">Protease</keyword>
<evidence type="ECO:0000256" key="4">
    <source>
        <dbReference type="ARBA" id="ARBA00022786"/>
    </source>
</evidence>
<dbReference type="GO" id="GO:0004843">
    <property type="term" value="F:cysteine-type deubiquitinase activity"/>
    <property type="evidence" value="ECO:0007669"/>
    <property type="project" value="UniProtKB-EC"/>
</dbReference>
<name>R8BHQ0_PHAM7</name>
<dbReference type="GO" id="GO:0016579">
    <property type="term" value="P:protein deubiquitination"/>
    <property type="evidence" value="ECO:0007669"/>
    <property type="project" value="TreeGrafter"/>
</dbReference>
<dbReference type="eggNOG" id="KOG1415">
    <property type="taxonomic scope" value="Eukaryota"/>
</dbReference>
<dbReference type="CDD" id="cd09616">
    <property type="entry name" value="Peptidase_C12_UCH_L1_L3"/>
    <property type="match status" value="1"/>
</dbReference>
<evidence type="ECO:0000256" key="2">
    <source>
        <dbReference type="ARBA" id="ARBA00009326"/>
    </source>
</evidence>
<dbReference type="InterPro" id="IPR036959">
    <property type="entry name" value="Peptidase_C12_UCH_sf"/>
</dbReference>
<protein>
    <recommendedName>
        <fullName evidence="8">Ubiquitin carboxyl-terminal hydrolase</fullName>
        <ecNumber evidence="8">3.4.19.12</ecNumber>
    </recommendedName>
</protein>
<comment type="caution">
    <text evidence="7">Lacks conserved residue(s) required for the propagation of feature annotation.</text>
</comment>
<evidence type="ECO:0000256" key="5">
    <source>
        <dbReference type="ARBA" id="ARBA00022801"/>
    </source>
</evidence>
<dbReference type="PANTHER" id="PTHR10589">
    <property type="entry name" value="UBIQUITIN CARBOXYL-TERMINAL HYDROLASE"/>
    <property type="match status" value="1"/>
</dbReference>
<evidence type="ECO:0000256" key="3">
    <source>
        <dbReference type="ARBA" id="ARBA00022670"/>
    </source>
</evidence>
<comment type="catalytic activity">
    <reaction evidence="1 8">
        <text>Thiol-dependent hydrolysis of ester, thioester, amide, peptide and isopeptide bonds formed by the C-terminal Gly of ubiquitin (a 76-residue protein attached to proteins as an intracellular targeting signal).</text>
        <dbReference type="EC" id="3.4.19.12"/>
    </reaction>
</comment>
<organism evidence="10 11">
    <name type="scientific">Phaeoacremonium minimum (strain UCR-PA7)</name>
    <name type="common">Esca disease fungus</name>
    <name type="synonym">Togninia minima</name>
    <dbReference type="NCBI Taxonomy" id="1286976"/>
    <lineage>
        <taxon>Eukaryota</taxon>
        <taxon>Fungi</taxon>
        <taxon>Dikarya</taxon>
        <taxon>Ascomycota</taxon>
        <taxon>Pezizomycotina</taxon>
        <taxon>Sordariomycetes</taxon>
        <taxon>Sordariomycetidae</taxon>
        <taxon>Togniniales</taxon>
        <taxon>Togniniaceae</taxon>
        <taxon>Phaeoacremonium</taxon>
    </lineage>
</organism>
<comment type="similarity">
    <text evidence="2 7 8">Belongs to the peptidase C12 family.</text>
</comment>
<proteinExistence type="inferred from homology"/>
<evidence type="ECO:0000313" key="11">
    <source>
        <dbReference type="Proteomes" id="UP000014074"/>
    </source>
</evidence>